<organism evidence="1">
    <name type="scientific">marine sediment metagenome</name>
    <dbReference type="NCBI Taxonomy" id="412755"/>
    <lineage>
        <taxon>unclassified sequences</taxon>
        <taxon>metagenomes</taxon>
        <taxon>ecological metagenomes</taxon>
    </lineage>
</organism>
<evidence type="ECO:0000313" key="1">
    <source>
        <dbReference type="EMBL" id="KKN66210.1"/>
    </source>
</evidence>
<dbReference type="AlphaFoldDB" id="A0A0F9SBD8"/>
<reference evidence="1" key="1">
    <citation type="journal article" date="2015" name="Nature">
        <title>Complex archaea that bridge the gap between prokaryotes and eukaryotes.</title>
        <authorList>
            <person name="Spang A."/>
            <person name="Saw J.H."/>
            <person name="Jorgensen S.L."/>
            <person name="Zaremba-Niedzwiedzka K."/>
            <person name="Martijn J."/>
            <person name="Lind A.E."/>
            <person name="van Eijk R."/>
            <person name="Schleper C."/>
            <person name="Guy L."/>
            <person name="Ettema T.J."/>
        </authorList>
    </citation>
    <scope>NUCLEOTIDE SEQUENCE</scope>
</reference>
<proteinExistence type="predicted"/>
<sequence>MKQFFPHLIARILLFLRQHRYVKEVVLTEDLITKFNKSKSRISQALSFLTSKGYIERNYVPNLNNHGSRHKITLTSRGLEISEAILSEGLDPVEKKVMEALKIRSI</sequence>
<evidence type="ECO:0008006" key="2">
    <source>
        <dbReference type="Google" id="ProtNLM"/>
    </source>
</evidence>
<dbReference type="Gene3D" id="1.10.10.10">
    <property type="entry name" value="Winged helix-like DNA-binding domain superfamily/Winged helix DNA-binding domain"/>
    <property type="match status" value="1"/>
</dbReference>
<comment type="caution">
    <text evidence="1">The sequence shown here is derived from an EMBL/GenBank/DDBJ whole genome shotgun (WGS) entry which is preliminary data.</text>
</comment>
<dbReference type="InterPro" id="IPR036388">
    <property type="entry name" value="WH-like_DNA-bd_sf"/>
</dbReference>
<accession>A0A0F9SBD8</accession>
<name>A0A0F9SBD8_9ZZZZ</name>
<gene>
    <name evidence="1" type="ORF">LCGC14_0474100</name>
</gene>
<dbReference type="EMBL" id="LAZR01000508">
    <property type="protein sequence ID" value="KKN66210.1"/>
    <property type="molecule type" value="Genomic_DNA"/>
</dbReference>
<dbReference type="InterPro" id="IPR036390">
    <property type="entry name" value="WH_DNA-bd_sf"/>
</dbReference>
<dbReference type="SUPFAM" id="SSF46785">
    <property type="entry name" value="Winged helix' DNA-binding domain"/>
    <property type="match status" value="1"/>
</dbReference>
<protein>
    <recommendedName>
        <fullName evidence="2">HTH marR-type domain-containing protein</fullName>
    </recommendedName>
</protein>